<dbReference type="Proteomes" id="UP001565283">
    <property type="component" value="Unassembled WGS sequence"/>
</dbReference>
<dbReference type="SUPFAM" id="SSF53474">
    <property type="entry name" value="alpha/beta-Hydrolases"/>
    <property type="match status" value="1"/>
</dbReference>
<dbReference type="Pfam" id="PF16929">
    <property type="entry name" value="Asp2"/>
    <property type="match status" value="1"/>
</dbReference>
<keyword evidence="2" id="KW-1185">Reference proteome</keyword>
<proteinExistence type="predicted"/>
<dbReference type="InterPro" id="IPR022267">
    <property type="entry name" value="Asp2"/>
</dbReference>
<protein>
    <submittedName>
        <fullName evidence="1">Accessory Sec system protein Asp2</fullName>
    </submittedName>
</protein>
<gene>
    <name evidence="1" type="primary">asp2</name>
    <name evidence="1" type="ORF">AALA52_02695</name>
</gene>
<sequence>MAKKSKIIQIGGQALTFSEAIKEKFHVIYLPGNYDLMADEAGERFFVEGEFNPKHNRSLFVLGADALLLRSFPLQLAQFPAYQIFYDAEAVISPHQEQILEQKFAHPYRSKEDSLERLREKIWDLSIGQMGYKVKPETVAVSSNFKGKSTKFGNSYMQLIGEFTPEFSEVLHWRRHSVDFGAGDKLAFYPEDTIVNGDLELEYRIYVLEKDHYNIIKVIKGSPQQFRNQEIIVHNDTEHTVYTSIGLYAKGGQGEIQVGNIHFRKYLNDKSVMFSGATTLIDRQARNEEVNCYFHPGDMKPPLSVYFSGYRSAEGMEGRGMMANMGGPFILFGDPRLEGGNFYLGSSELEAHISQFIQDKLEWLGFSSQDLILSGLSMGTFGALYYAADLSPAAVIVGKPLANIGTIALNERINRPEMWGTSLDMVLHHGGSSTTVNAESLDQKFWDKFSKGNYDSTTFALAYMKQDDYDHKAFSMLVEKLKSMNSKATLLYKGFIGRHNDNTPGINSWFIKQYRNILLNKYGRDIDFRL</sequence>
<dbReference type="EMBL" id="JBCLSH010000005">
    <property type="protein sequence ID" value="MEY8443152.1"/>
    <property type="molecule type" value="Genomic_DNA"/>
</dbReference>
<dbReference type="InterPro" id="IPR029058">
    <property type="entry name" value="AB_hydrolase_fold"/>
</dbReference>
<evidence type="ECO:0000313" key="1">
    <source>
        <dbReference type="EMBL" id="MEY8443152.1"/>
    </source>
</evidence>
<accession>A0ABV4D4C9</accession>
<dbReference type="NCBIfam" id="TIGR03712">
    <property type="entry name" value="acc_sec_asp2"/>
    <property type="match status" value="1"/>
</dbReference>
<evidence type="ECO:0000313" key="2">
    <source>
        <dbReference type="Proteomes" id="UP001565283"/>
    </source>
</evidence>
<name>A0ABV4D4C9_9LACT</name>
<comment type="caution">
    <text evidence="1">The sequence shown here is derived from an EMBL/GenBank/DDBJ whole genome shotgun (WGS) entry which is preliminary data.</text>
</comment>
<dbReference type="RefSeq" id="WP_369947923.1">
    <property type="nucleotide sequence ID" value="NZ_JBCLSH010000005.1"/>
</dbReference>
<organism evidence="1 2">
    <name type="scientific">Lactococcus ileimucosae</name>
    <dbReference type="NCBI Taxonomy" id="2941329"/>
    <lineage>
        <taxon>Bacteria</taxon>
        <taxon>Bacillati</taxon>
        <taxon>Bacillota</taxon>
        <taxon>Bacilli</taxon>
        <taxon>Lactobacillales</taxon>
        <taxon>Streptococcaceae</taxon>
        <taxon>Lactococcus</taxon>
    </lineage>
</organism>
<reference evidence="1 2" key="1">
    <citation type="submission" date="2024-03" db="EMBL/GenBank/DDBJ databases">
        <title>Mouse gut bacterial collection (mGBC) of GemPharmatech.</title>
        <authorList>
            <person name="He Y."/>
            <person name="Dong L."/>
            <person name="Wu D."/>
            <person name="Gao X."/>
            <person name="Lin Z."/>
        </authorList>
    </citation>
    <scope>NUCLEOTIDE SEQUENCE [LARGE SCALE GENOMIC DNA]</scope>
    <source>
        <strain evidence="1 2">61-15</strain>
    </source>
</reference>